<reference evidence="2 3" key="1">
    <citation type="submission" date="2021-07" db="EMBL/GenBank/DDBJ databases">
        <title>Stakelama flava sp. nov., a novel endophytic bacterium isolated from branch of Kandelia candel.</title>
        <authorList>
            <person name="Tuo L."/>
        </authorList>
    </citation>
    <scope>NUCLEOTIDE SEQUENCE [LARGE SCALE GENOMIC DNA]</scope>
    <source>
        <strain evidence="2 3">CBK3Z-3</strain>
    </source>
</reference>
<dbReference type="RefSeq" id="WP_219236588.1">
    <property type="nucleotide sequence ID" value="NZ_JAHWZX010000001.1"/>
</dbReference>
<evidence type="ECO:0000256" key="1">
    <source>
        <dbReference type="SAM" id="Coils"/>
    </source>
</evidence>
<keyword evidence="3" id="KW-1185">Reference proteome</keyword>
<protein>
    <recommendedName>
        <fullName evidence="4">Phage shock protein B</fullName>
    </recommendedName>
</protein>
<name>A0ABS6XGZ8_9SPHN</name>
<dbReference type="Proteomes" id="UP001197214">
    <property type="component" value="Unassembled WGS sequence"/>
</dbReference>
<feature type="coiled-coil region" evidence="1">
    <location>
        <begin position="34"/>
        <end position="61"/>
    </location>
</feature>
<dbReference type="EMBL" id="JAHWZX010000001">
    <property type="protein sequence ID" value="MBW4329485.1"/>
    <property type="molecule type" value="Genomic_DNA"/>
</dbReference>
<keyword evidence="1" id="KW-0175">Coiled coil</keyword>
<evidence type="ECO:0000313" key="2">
    <source>
        <dbReference type="EMBL" id="MBW4329485.1"/>
    </source>
</evidence>
<gene>
    <name evidence="2" type="ORF">KY084_01150</name>
</gene>
<sequence length="84" mass="9617">MNPFEMVVAIIVIVTIGKIVQAKLQAQASEAPYRAADSEEARQMQAEIRGLRERIAVLERVITDNHSSVSLEREIERLRDEDRR</sequence>
<evidence type="ECO:0008006" key="4">
    <source>
        <dbReference type="Google" id="ProtNLM"/>
    </source>
</evidence>
<proteinExistence type="predicted"/>
<evidence type="ECO:0000313" key="3">
    <source>
        <dbReference type="Proteomes" id="UP001197214"/>
    </source>
</evidence>
<comment type="caution">
    <text evidence="2">The sequence shown here is derived from an EMBL/GenBank/DDBJ whole genome shotgun (WGS) entry which is preliminary data.</text>
</comment>
<accession>A0ABS6XGZ8</accession>
<organism evidence="2 3">
    <name type="scientific">Stakelama flava</name>
    <dbReference type="NCBI Taxonomy" id="2860338"/>
    <lineage>
        <taxon>Bacteria</taxon>
        <taxon>Pseudomonadati</taxon>
        <taxon>Pseudomonadota</taxon>
        <taxon>Alphaproteobacteria</taxon>
        <taxon>Sphingomonadales</taxon>
        <taxon>Sphingomonadaceae</taxon>
        <taxon>Stakelama</taxon>
    </lineage>
</organism>